<evidence type="ECO:0000313" key="1">
    <source>
        <dbReference type="EMBL" id="GFO15112.1"/>
    </source>
</evidence>
<organism evidence="1 2">
    <name type="scientific">Plakobranchus ocellatus</name>
    <dbReference type="NCBI Taxonomy" id="259542"/>
    <lineage>
        <taxon>Eukaryota</taxon>
        <taxon>Metazoa</taxon>
        <taxon>Spiralia</taxon>
        <taxon>Lophotrochozoa</taxon>
        <taxon>Mollusca</taxon>
        <taxon>Gastropoda</taxon>
        <taxon>Heterobranchia</taxon>
        <taxon>Euthyneura</taxon>
        <taxon>Panpulmonata</taxon>
        <taxon>Sacoglossa</taxon>
        <taxon>Placobranchoidea</taxon>
        <taxon>Plakobranchidae</taxon>
        <taxon>Plakobranchus</taxon>
    </lineage>
</organism>
<dbReference type="AlphaFoldDB" id="A0AAV4B6G6"/>
<accession>A0AAV4B6G6</accession>
<name>A0AAV4B6G6_9GAST</name>
<dbReference type="Gene3D" id="2.170.300.10">
    <property type="entry name" value="Tie2 ligand-binding domain superfamily"/>
    <property type="match status" value="1"/>
</dbReference>
<reference evidence="1 2" key="1">
    <citation type="journal article" date="2021" name="Elife">
        <title>Chloroplast acquisition without the gene transfer in kleptoplastic sea slugs, Plakobranchus ocellatus.</title>
        <authorList>
            <person name="Maeda T."/>
            <person name="Takahashi S."/>
            <person name="Yoshida T."/>
            <person name="Shimamura S."/>
            <person name="Takaki Y."/>
            <person name="Nagai Y."/>
            <person name="Toyoda A."/>
            <person name="Suzuki Y."/>
            <person name="Arimoto A."/>
            <person name="Ishii H."/>
            <person name="Satoh N."/>
            <person name="Nishiyama T."/>
            <person name="Hasebe M."/>
            <person name="Maruyama T."/>
            <person name="Minagawa J."/>
            <person name="Obokata J."/>
            <person name="Shigenobu S."/>
        </authorList>
    </citation>
    <scope>NUCLEOTIDE SEQUENCE [LARGE SCALE GENOMIC DNA]</scope>
</reference>
<keyword evidence="2" id="KW-1185">Reference proteome</keyword>
<dbReference type="Proteomes" id="UP000735302">
    <property type="component" value="Unassembled WGS sequence"/>
</dbReference>
<dbReference type="EMBL" id="BLXT01004603">
    <property type="protein sequence ID" value="GFO15112.1"/>
    <property type="molecule type" value="Genomic_DNA"/>
</dbReference>
<protein>
    <submittedName>
        <fullName evidence="1">Multiple epidermal growth factor-like domains protein 10</fullName>
    </submittedName>
</protein>
<evidence type="ECO:0000313" key="2">
    <source>
        <dbReference type="Proteomes" id="UP000735302"/>
    </source>
</evidence>
<sequence length="108" mass="12248">MCQKSGWFGNECQYQCHCMDGDKVCSRDTGECRGKCAQGWFGPACQYVVLNTKQNARQPTWLTDSDSNNQTCNDDYRQTVEVELETPQPISWLRGTTQNIGMINLVLT</sequence>
<gene>
    <name evidence="1" type="ORF">PoB_004161700</name>
</gene>
<proteinExistence type="predicted"/>
<comment type="caution">
    <text evidence="1">The sequence shown here is derived from an EMBL/GenBank/DDBJ whole genome shotgun (WGS) entry which is preliminary data.</text>
</comment>